<evidence type="ECO:0000313" key="1">
    <source>
        <dbReference type="EMBL" id="CAF4654690.1"/>
    </source>
</evidence>
<protein>
    <submittedName>
        <fullName evidence="1">Uncharacterized protein</fullName>
    </submittedName>
</protein>
<organism evidence="1 2">
    <name type="scientific">Rotaria socialis</name>
    <dbReference type="NCBI Taxonomy" id="392032"/>
    <lineage>
        <taxon>Eukaryota</taxon>
        <taxon>Metazoa</taxon>
        <taxon>Spiralia</taxon>
        <taxon>Gnathifera</taxon>
        <taxon>Rotifera</taxon>
        <taxon>Eurotatoria</taxon>
        <taxon>Bdelloidea</taxon>
        <taxon>Philodinida</taxon>
        <taxon>Philodinidae</taxon>
        <taxon>Rotaria</taxon>
    </lineage>
</organism>
<dbReference type="EMBL" id="CAJOBP010030257">
    <property type="protein sequence ID" value="CAF4654690.1"/>
    <property type="molecule type" value="Genomic_DNA"/>
</dbReference>
<dbReference type="AlphaFoldDB" id="A0A821FPC8"/>
<keyword evidence="2" id="KW-1185">Reference proteome</keyword>
<gene>
    <name evidence="1" type="ORF">UJA718_LOCUS33912</name>
</gene>
<proteinExistence type="predicted"/>
<comment type="caution">
    <text evidence="1">The sequence shown here is derived from an EMBL/GenBank/DDBJ whole genome shotgun (WGS) entry which is preliminary data.</text>
</comment>
<dbReference type="Proteomes" id="UP000663873">
    <property type="component" value="Unassembled WGS sequence"/>
</dbReference>
<evidence type="ECO:0000313" key="2">
    <source>
        <dbReference type="Proteomes" id="UP000663873"/>
    </source>
</evidence>
<accession>A0A821FPC8</accession>
<reference evidence="1" key="1">
    <citation type="submission" date="2021-02" db="EMBL/GenBank/DDBJ databases">
        <authorList>
            <person name="Nowell W R."/>
        </authorList>
    </citation>
    <scope>NUCLEOTIDE SEQUENCE</scope>
</reference>
<name>A0A821FPC8_9BILA</name>
<feature type="non-terminal residue" evidence="1">
    <location>
        <position position="1"/>
    </location>
</feature>
<sequence>NSNGTNYSTTIPPSPTPPVAESFSYSISKIPKSNLMMVYVNHPKETSQLCPKLIIKRKPVEFTPEEWCTRLKTTPYRERPQKCFFVHEGENKTLFSKCSYALRLTNHNLLTNFMWIIILSFYHLRV</sequence>